<keyword evidence="3" id="KW-1185">Reference proteome</keyword>
<sequence length="302" mass="32982">MVLSPFRPALLLLAGVVILVAGCTVSGREAPPEPPDPRPLGGAVDFSADQAKALWEAEEAKVRACMRERGHRYLSPGHREGSPAATASPYALLRPAGAESDGYGMSAEYLAGPPADPNEDHLAGLSEEEEQIWRRALLGEEENDHEVLSRGRAVAGYDAQSCVGAARAELYGPEWPDLYYAMAELSHEVIELTRESGGFRGAEALWASCMAERGLAYRSLEDPRREIRELLSEGVAPQAAGERERELARTDLECQLETGLHEEVERAQQEVEQSIGAEARLELERLEQAKRGALERSNVGRE</sequence>
<reference evidence="3" key="1">
    <citation type="submission" date="2016-10" db="EMBL/GenBank/DDBJ databases">
        <authorList>
            <person name="Varghese N."/>
            <person name="Submissions S."/>
        </authorList>
    </citation>
    <scope>NUCLEOTIDE SEQUENCE [LARGE SCALE GENOMIC DNA]</scope>
    <source>
        <strain evidence="3">CGMCC 4.7047</strain>
    </source>
</reference>
<evidence type="ECO:0000313" key="3">
    <source>
        <dbReference type="Proteomes" id="UP000198873"/>
    </source>
</evidence>
<proteinExistence type="predicted"/>
<keyword evidence="1" id="KW-0175">Coiled coil</keyword>
<dbReference type="PROSITE" id="PS51257">
    <property type="entry name" value="PROKAR_LIPOPROTEIN"/>
    <property type="match status" value="1"/>
</dbReference>
<dbReference type="RefSeq" id="WP_019431416.1">
    <property type="nucleotide sequence ID" value="NZ_JASKYS010000174.1"/>
</dbReference>
<accession>A0A1I6TXQ2</accession>
<evidence type="ECO:0000256" key="1">
    <source>
        <dbReference type="SAM" id="Coils"/>
    </source>
</evidence>
<evidence type="ECO:0000313" key="2">
    <source>
        <dbReference type="EMBL" id="SFS93807.1"/>
    </source>
</evidence>
<organism evidence="2 3">
    <name type="scientific">Streptomyces harbinensis</name>
    <dbReference type="NCBI Taxonomy" id="1176198"/>
    <lineage>
        <taxon>Bacteria</taxon>
        <taxon>Bacillati</taxon>
        <taxon>Actinomycetota</taxon>
        <taxon>Actinomycetes</taxon>
        <taxon>Kitasatosporales</taxon>
        <taxon>Streptomycetaceae</taxon>
        <taxon>Streptomyces</taxon>
    </lineage>
</organism>
<dbReference type="Proteomes" id="UP000198873">
    <property type="component" value="Unassembled WGS sequence"/>
</dbReference>
<dbReference type="AlphaFoldDB" id="A0A1I6TXQ2"/>
<name>A0A1I6TXQ2_9ACTN</name>
<dbReference type="EMBL" id="FPAB01000005">
    <property type="protein sequence ID" value="SFS93807.1"/>
    <property type="molecule type" value="Genomic_DNA"/>
</dbReference>
<protein>
    <submittedName>
        <fullName evidence="2">Uncharacterized protein</fullName>
    </submittedName>
</protein>
<gene>
    <name evidence="2" type="ORF">SAMN05444716_10559</name>
</gene>
<feature type="coiled-coil region" evidence="1">
    <location>
        <begin position="264"/>
        <end position="296"/>
    </location>
</feature>